<protein>
    <submittedName>
        <fullName evidence="1">Uncharacterized protein</fullName>
    </submittedName>
</protein>
<proteinExistence type="predicted"/>
<dbReference type="KEGG" id="mmaz:MmTuc01_1466"/>
<reference evidence="1 2" key="1">
    <citation type="journal article" date="2013" name="Genome Announc.">
        <title>Complete Genome of a Methanosarcina mazei Strain Isolated from Sediment Samples from an Amazonian Flooded Area.</title>
        <authorList>
            <person name="Assis das Gracas D."/>
            <person name="Thiago Juca Ramos R."/>
            <person name="Vieira Araujo A.C."/>
            <person name="Zahlouth R."/>
            <person name="Ribeiro Carneiro A."/>
            <person name="Souza Lopes T."/>
            <person name="Azevedo Barauna R."/>
            <person name="Azevedo V."/>
            <person name="Cruz Schneider M.P."/>
            <person name="Pellizari V.H."/>
            <person name="Silva A."/>
        </authorList>
    </citation>
    <scope>NUCLEOTIDE SEQUENCE [LARGE SCALE GENOMIC DNA]</scope>
    <source>
        <strain evidence="1 2">Tuc01</strain>
    </source>
</reference>
<evidence type="ECO:0000313" key="2">
    <source>
        <dbReference type="Proteomes" id="UP000011718"/>
    </source>
</evidence>
<sequence length="45" mass="5139">MITSPSTVIMFVSILVLSGTRRYFRICSGSEMFSLSEKTVSWYQV</sequence>
<dbReference type="AlphaFoldDB" id="M1Q3I8"/>
<dbReference type="EMBL" id="CP004144">
    <property type="protein sequence ID" value="AGF96835.1"/>
    <property type="molecule type" value="Genomic_DNA"/>
</dbReference>
<dbReference type="HOGENOM" id="CLU_3194523_0_0_2"/>
<dbReference type="Proteomes" id="UP000011718">
    <property type="component" value="Chromosome"/>
</dbReference>
<name>M1Q3I8_METMZ</name>
<gene>
    <name evidence="1" type="ORF">MmTuc01_1466</name>
</gene>
<evidence type="ECO:0000313" key="1">
    <source>
        <dbReference type="EMBL" id="AGF96835.1"/>
    </source>
</evidence>
<organism evidence="1 2">
    <name type="scientific">Methanosarcina mazei Tuc01</name>
    <dbReference type="NCBI Taxonomy" id="1236903"/>
    <lineage>
        <taxon>Archaea</taxon>
        <taxon>Methanobacteriati</taxon>
        <taxon>Methanobacteriota</taxon>
        <taxon>Stenosarchaea group</taxon>
        <taxon>Methanomicrobia</taxon>
        <taxon>Methanosarcinales</taxon>
        <taxon>Methanosarcinaceae</taxon>
        <taxon>Methanosarcina</taxon>
    </lineage>
</organism>
<accession>M1Q3I8</accession>
<dbReference type="BioCyc" id="MMAZ1236903:G139K-1401-MONOMER"/>